<comment type="caution">
    <text evidence="1">The sequence shown here is derived from an EMBL/GenBank/DDBJ whole genome shotgun (WGS) entry which is preliminary data.</text>
</comment>
<dbReference type="Proteomes" id="UP000027471">
    <property type="component" value="Unassembled WGS sequence"/>
</dbReference>
<gene>
    <name evidence="1" type="ORF">DT23_16485</name>
</gene>
<dbReference type="eggNOG" id="COG3316">
    <property type="taxonomic scope" value="Bacteria"/>
</dbReference>
<keyword evidence="2" id="KW-1185">Reference proteome</keyword>
<dbReference type="PANTHER" id="PTHR35528">
    <property type="entry name" value="BLL1675 PROTEIN"/>
    <property type="match status" value="1"/>
</dbReference>
<organism evidence="1 2">
    <name type="scientific">Thioclava indica</name>
    <dbReference type="NCBI Taxonomy" id="1353528"/>
    <lineage>
        <taxon>Bacteria</taxon>
        <taxon>Pseudomonadati</taxon>
        <taxon>Pseudomonadota</taxon>
        <taxon>Alphaproteobacteria</taxon>
        <taxon>Rhodobacterales</taxon>
        <taxon>Paracoccaceae</taxon>
        <taxon>Thioclava</taxon>
    </lineage>
</organism>
<evidence type="ECO:0000313" key="1">
    <source>
        <dbReference type="EMBL" id="KEO58344.1"/>
    </source>
</evidence>
<name>A0A074JPD8_9RHOB</name>
<dbReference type="PANTHER" id="PTHR35528:SF3">
    <property type="entry name" value="BLL1675 PROTEIN"/>
    <property type="match status" value="1"/>
</dbReference>
<sequence>MNAFKGAQFPKSVILHAVFFYVRYAVSYRDLEEILAGRGVAVEHATLNRWVVKYAPSISARAQTRKQPTANSWRMDETYIKVKGR</sequence>
<reference evidence="1 2" key="1">
    <citation type="journal article" date="2015" name="Antonie Van Leeuwenhoek">
        <title>Thioclava indica sp. nov., isolated from surface seawater of the Indian Ocean.</title>
        <authorList>
            <person name="Liu Y."/>
            <person name="Lai Q."/>
            <person name="Du J."/>
            <person name="Xu H."/>
            <person name="Jiang L."/>
            <person name="Shao Z."/>
        </authorList>
    </citation>
    <scope>NUCLEOTIDE SEQUENCE [LARGE SCALE GENOMIC DNA]</scope>
    <source>
        <strain evidence="1 2">DT23-4</strain>
    </source>
</reference>
<proteinExistence type="predicted"/>
<evidence type="ECO:0000313" key="2">
    <source>
        <dbReference type="Proteomes" id="UP000027471"/>
    </source>
</evidence>
<dbReference type="EMBL" id="AUNB01000035">
    <property type="protein sequence ID" value="KEO58344.1"/>
    <property type="molecule type" value="Genomic_DNA"/>
</dbReference>
<evidence type="ECO:0008006" key="3">
    <source>
        <dbReference type="Google" id="ProtNLM"/>
    </source>
</evidence>
<protein>
    <recommendedName>
        <fullName evidence="3">Transposase</fullName>
    </recommendedName>
</protein>
<accession>A0A074JPD8</accession>
<dbReference type="STRING" id="1353528.DT23_16485"/>
<dbReference type="InterPro" id="IPR052183">
    <property type="entry name" value="IS_Transposase"/>
</dbReference>
<dbReference type="AlphaFoldDB" id="A0A074JPD8"/>